<evidence type="ECO:0000256" key="3">
    <source>
        <dbReference type="ARBA" id="ARBA00022692"/>
    </source>
</evidence>
<feature type="domain" description="Amino acid transporter transmembrane" evidence="9">
    <location>
        <begin position="238"/>
        <end position="643"/>
    </location>
</feature>
<feature type="region of interest" description="Disordered" evidence="7">
    <location>
        <begin position="1"/>
        <end position="52"/>
    </location>
</feature>
<evidence type="ECO:0000256" key="6">
    <source>
        <dbReference type="ARBA" id="ARBA00023136"/>
    </source>
</evidence>
<evidence type="ECO:0000313" key="10">
    <source>
        <dbReference type="EMBL" id="KAK1739150.1"/>
    </source>
</evidence>
<feature type="transmembrane region" description="Helical" evidence="8">
    <location>
        <begin position="270"/>
        <end position="290"/>
    </location>
</feature>
<feature type="compositionally biased region" description="Basic and acidic residues" evidence="7">
    <location>
        <begin position="198"/>
        <end position="219"/>
    </location>
</feature>
<feature type="compositionally biased region" description="Low complexity" evidence="7">
    <location>
        <begin position="102"/>
        <end position="111"/>
    </location>
</feature>
<evidence type="ECO:0000256" key="7">
    <source>
        <dbReference type="SAM" id="MobiDB-lite"/>
    </source>
</evidence>
<feature type="transmembrane region" description="Helical" evidence="8">
    <location>
        <begin position="440"/>
        <end position="462"/>
    </location>
</feature>
<keyword evidence="5 8" id="KW-1133">Transmembrane helix</keyword>
<gene>
    <name evidence="10" type="ORF">QTG54_010466</name>
</gene>
<keyword evidence="11" id="KW-1185">Reference proteome</keyword>
<dbReference type="EMBL" id="JATAAI010000019">
    <property type="protein sequence ID" value="KAK1739150.1"/>
    <property type="molecule type" value="Genomic_DNA"/>
</dbReference>
<dbReference type="AlphaFoldDB" id="A0AAD8Y4U5"/>
<keyword evidence="2" id="KW-0813">Transport</keyword>
<evidence type="ECO:0000256" key="1">
    <source>
        <dbReference type="ARBA" id="ARBA00004141"/>
    </source>
</evidence>
<keyword evidence="6 8" id="KW-0472">Membrane</keyword>
<name>A0AAD8Y4U5_9STRA</name>
<evidence type="ECO:0000313" key="11">
    <source>
        <dbReference type="Proteomes" id="UP001224775"/>
    </source>
</evidence>
<feature type="transmembrane region" description="Helical" evidence="8">
    <location>
        <begin position="525"/>
        <end position="546"/>
    </location>
</feature>
<dbReference type="Pfam" id="PF01490">
    <property type="entry name" value="Aa_trans"/>
    <property type="match status" value="1"/>
</dbReference>
<evidence type="ECO:0000256" key="2">
    <source>
        <dbReference type="ARBA" id="ARBA00022448"/>
    </source>
</evidence>
<evidence type="ECO:0000256" key="4">
    <source>
        <dbReference type="ARBA" id="ARBA00022970"/>
    </source>
</evidence>
<protein>
    <submittedName>
        <fullName evidence="10">Transmembrane amino acid transporter protein</fullName>
    </submittedName>
</protein>
<reference evidence="10" key="1">
    <citation type="submission" date="2023-06" db="EMBL/GenBank/DDBJ databases">
        <title>Survivors Of The Sea: Transcriptome response of Skeletonema marinoi to long-term dormancy.</title>
        <authorList>
            <person name="Pinder M.I.M."/>
            <person name="Kourtchenko O."/>
            <person name="Robertson E.K."/>
            <person name="Larsson T."/>
            <person name="Maumus F."/>
            <person name="Osuna-Cruz C.M."/>
            <person name="Vancaester E."/>
            <person name="Stenow R."/>
            <person name="Vandepoele K."/>
            <person name="Ploug H."/>
            <person name="Bruchert V."/>
            <person name="Godhe A."/>
            <person name="Topel M."/>
        </authorList>
    </citation>
    <scope>NUCLEOTIDE SEQUENCE</scope>
    <source>
        <strain evidence="10">R05AC</strain>
    </source>
</reference>
<dbReference type="PANTHER" id="PTHR22950:SF692">
    <property type="entry name" value="TRANSMEMBRANE AMINO ACID TRANSPORTER FAMILY PROTEIN"/>
    <property type="match status" value="1"/>
</dbReference>
<dbReference type="InterPro" id="IPR013057">
    <property type="entry name" value="AA_transpt_TM"/>
</dbReference>
<feature type="transmembrane region" description="Helical" evidence="8">
    <location>
        <begin position="624"/>
        <end position="644"/>
    </location>
</feature>
<organism evidence="10 11">
    <name type="scientific">Skeletonema marinoi</name>
    <dbReference type="NCBI Taxonomy" id="267567"/>
    <lineage>
        <taxon>Eukaryota</taxon>
        <taxon>Sar</taxon>
        <taxon>Stramenopiles</taxon>
        <taxon>Ochrophyta</taxon>
        <taxon>Bacillariophyta</taxon>
        <taxon>Coscinodiscophyceae</taxon>
        <taxon>Thalassiosirophycidae</taxon>
        <taxon>Thalassiosirales</taxon>
        <taxon>Skeletonemataceae</taxon>
        <taxon>Skeletonema</taxon>
        <taxon>Skeletonema marinoi-dohrnii complex</taxon>
    </lineage>
</organism>
<feature type="region of interest" description="Disordered" evidence="7">
    <location>
        <begin position="191"/>
        <end position="238"/>
    </location>
</feature>
<feature type="transmembrane region" description="Helical" evidence="8">
    <location>
        <begin position="399"/>
        <end position="420"/>
    </location>
</feature>
<evidence type="ECO:0000256" key="5">
    <source>
        <dbReference type="ARBA" id="ARBA00022989"/>
    </source>
</evidence>
<dbReference type="GO" id="GO:0015179">
    <property type="term" value="F:L-amino acid transmembrane transporter activity"/>
    <property type="evidence" value="ECO:0007669"/>
    <property type="project" value="TreeGrafter"/>
</dbReference>
<proteinExistence type="predicted"/>
<dbReference type="Proteomes" id="UP001224775">
    <property type="component" value="Unassembled WGS sequence"/>
</dbReference>
<feature type="transmembrane region" description="Helical" evidence="8">
    <location>
        <begin position="591"/>
        <end position="612"/>
    </location>
</feature>
<feature type="region of interest" description="Disordered" evidence="7">
    <location>
        <begin position="90"/>
        <end position="111"/>
    </location>
</feature>
<feature type="transmembrane region" description="Helical" evidence="8">
    <location>
        <begin position="474"/>
        <end position="497"/>
    </location>
</feature>
<keyword evidence="3 8" id="KW-0812">Transmembrane</keyword>
<comment type="caution">
    <text evidence="10">The sequence shown here is derived from an EMBL/GenBank/DDBJ whole genome shotgun (WGS) entry which is preliminary data.</text>
</comment>
<feature type="transmembrane region" description="Helical" evidence="8">
    <location>
        <begin position="566"/>
        <end position="585"/>
    </location>
</feature>
<feature type="transmembrane region" description="Helical" evidence="8">
    <location>
        <begin position="334"/>
        <end position="357"/>
    </location>
</feature>
<sequence>MSNDIEAGGPAAASESTPLVGDSPSSDQLNSSISSGSVTSTDDIKEELEKPWPATFERGIQILASPMLDVRKVADYTKSPSVRARYKKHPLNRGYDTPEPPTMTSSSPGTPAWLKKSLVRMKSLDYRFSDDNTAIYNKKQQQMQRNQQQFQAKKLDAHAYRQKILQERKQGGFASSAGDLVIDSEDLQDVDVTKSPGYRREKHMDKQRKRENMKSRRESSTSSSSASSSPSEAEDSSKSSFSQCTFNMANILMGVGMLGLPYVFKSAGWIGGTCVTIGFCLVTWKTSYYLGRALNGDPRPVHLFDGSDLTIKRMRKPVSSFPEIAREAFGDNGCICLSAVLYFELFSCLSIFFVSLGDHLHALFPNISQAKHMTIVAGILTLPSALLRTPKLLSYLSMVGTFATVAVVSSVVASALYMFFTVGDSAGVEKEDYALYSSSGLPLAMGIVAYCFSGHAIVPSIYNSMQRPHEFERMIDLTYGVVLSACLFVAVSGYYMFGDDVDDQITISLEKRAGEGNLAMDCLTWLMILTACSKFTLTMFPLALGFEEMLTNILPSDLAMELVDSVVKIVLIFLALAVAIWFPSFSFLCSLVGLICTVIVSVIFPALANLRLFGPSLPLSEKLFGWLLVVGGTFVAVVGTIATVDADI</sequence>
<dbReference type="PANTHER" id="PTHR22950">
    <property type="entry name" value="AMINO ACID TRANSPORTER"/>
    <property type="match status" value="1"/>
</dbReference>
<feature type="compositionally biased region" description="Low complexity" evidence="7">
    <location>
        <begin position="220"/>
        <end position="231"/>
    </location>
</feature>
<accession>A0AAD8Y4U5</accession>
<comment type="subcellular location">
    <subcellularLocation>
        <location evidence="1">Membrane</location>
        <topology evidence="1">Multi-pass membrane protein</topology>
    </subcellularLocation>
</comment>
<dbReference type="GO" id="GO:0005774">
    <property type="term" value="C:vacuolar membrane"/>
    <property type="evidence" value="ECO:0007669"/>
    <property type="project" value="TreeGrafter"/>
</dbReference>
<evidence type="ECO:0000256" key="8">
    <source>
        <dbReference type="SAM" id="Phobius"/>
    </source>
</evidence>
<feature type="compositionally biased region" description="Low complexity" evidence="7">
    <location>
        <begin position="31"/>
        <end position="41"/>
    </location>
</feature>
<evidence type="ECO:0000259" key="9">
    <source>
        <dbReference type="Pfam" id="PF01490"/>
    </source>
</evidence>
<keyword evidence="4" id="KW-0029">Amino-acid transport</keyword>